<evidence type="ECO:0000256" key="8">
    <source>
        <dbReference type="ARBA" id="ARBA00023049"/>
    </source>
</evidence>
<evidence type="ECO:0000256" key="9">
    <source>
        <dbReference type="ARBA" id="ARBA00023145"/>
    </source>
</evidence>
<keyword evidence="15" id="KW-1185">Reference proteome</keyword>
<feature type="binding site" evidence="11">
    <location>
        <position position="412"/>
    </location>
    <ligand>
        <name>Zn(2+)</name>
        <dbReference type="ChEBI" id="CHEBI:29105"/>
        <note>catalytic</note>
    </ligand>
</feature>
<evidence type="ECO:0000256" key="5">
    <source>
        <dbReference type="ARBA" id="ARBA00022723"/>
    </source>
</evidence>
<name>A0A8H5F7P4_9AGAR</name>
<keyword evidence="12" id="KW-0732">Signal</keyword>
<feature type="binding site" evidence="11">
    <location>
        <position position="408"/>
    </location>
    <ligand>
        <name>Zn(2+)</name>
        <dbReference type="ChEBI" id="CHEBI:29105"/>
        <note>catalytic</note>
    </ligand>
</feature>
<keyword evidence="6 12" id="KW-0378">Hydrolase</keyword>
<comment type="subcellular location">
    <subcellularLocation>
        <location evidence="1 12">Secreted</location>
    </subcellularLocation>
</comment>
<evidence type="ECO:0000313" key="14">
    <source>
        <dbReference type="EMBL" id="KAF5326759.1"/>
    </source>
</evidence>
<dbReference type="InterPro" id="IPR050371">
    <property type="entry name" value="Fungal_virulence_M36"/>
</dbReference>
<dbReference type="GO" id="GO:0008270">
    <property type="term" value="F:zinc ion binding"/>
    <property type="evidence" value="ECO:0007669"/>
    <property type="project" value="InterPro"/>
</dbReference>
<feature type="signal peptide" evidence="12">
    <location>
        <begin position="1"/>
        <end position="22"/>
    </location>
</feature>
<keyword evidence="4 12" id="KW-0645">Protease</keyword>
<accession>A0A8H5F7P4</accession>
<comment type="similarity">
    <text evidence="2 12">Belongs to the peptidase M36 family.</text>
</comment>
<evidence type="ECO:0000313" key="15">
    <source>
        <dbReference type="Proteomes" id="UP000567179"/>
    </source>
</evidence>
<feature type="binding site" evidence="11">
    <location>
        <position position="229"/>
    </location>
    <ligand>
        <name>Zn(2+)</name>
        <dbReference type="ChEBI" id="CHEBI:29105"/>
        <note>catalytic</note>
    </ligand>
</feature>
<evidence type="ECO:0000256" key="2">
    <source>
        <dbReference type="ARBA" id="ARBA00006006"/>
    </source>
</evidence>
<keyword evidence="8 12" id="KW-0482">Metalloprotease</keyword>
<dbReference type="PANTHER" id="PTHR33478:SF1">
    <property type="entry name" value="EXTRACELLULAR METALLOPROTEINASE MEP"/>
    <property type="match status" value="1"/>
</dbReference>
<dbReference type="Pfam" id="PF02128">
    <property type="entry name" value="Peptidase_M36"/>
    <property type="match status" value="1"/>
</dbReference>
<evidence type="ECO:0000256" key="7">
    <source>
        <dbReference type="ARBA" id="ARBA00022833"/>
    </source>
</evidence>
<dbReference type="GO" id="GO:0006508">
    <property type="term" value="P:proteolysis"/>
    <property type="evidence" value="ECO:0007669"/>
    <property type="project" value="UniProtKB-KW"/>
</dbReference>
<proteinExistence type="inferred from homology"/>
<dbReference type="CDD" id="cd09596">
    <property type="entry name" value="M36"/>
    <property type="match status" value="1"/>
</dbReference>
<feature type="compositionally biased region" description="Low complexity" evidence="13">
    <location>
        <begin position="265"/>
        <end position="276"/>
    </location>
</feature>
<comment type="caution">
    <text evidence="14">The sequence shown here is derived from an EMBL/GenBank/DDBJ whole genome shotgun (WGS) entry which is preliminary data.</text>
</comment>
<evidence type="ECO:0000256" key="13">
    <source>
        <dbReference type="SAM" id="MobiDB-lite"/>
    </source>
</evidence>
<protein>
    <recommendedName>
        <fullName evidence="12">Extracellular metalloproteinase</fullName>
        <ecNumber evidence="12">3.4.24.-</ecNumber>
    </recommendedName>
    <alternativeName>
        <fullName evidence="12">Fungalysin</fullName>
    </alternativeName>
</protein>
<keyword evidence="9 12" id="KW-0865">Zymogen</keyword>
<dbReference type="InterPro" id="IPR027268">
    <property type="entry name" value="Peptidase_M4/M1_CTD_sf"/>
</dbReference>
<keyword evidence="5 11" id="KW-0479">Metal-binding</keyword>
<dbReference type="GO" id="GO:0005615">
    <property type="term" value="C:extracellular space"/>
    <property type="evidence" value="ECO:0007669"/>
    <property type="project" value="InterPro"/>
</dbReference>
<sequence>MVSSKFLSSVILAIAYASVSNAFVKEREVPNHSTHRTRHISRELKLEAYHPESIYETFGQGIAPPAHLSARSPRAHGLNNTALAFVQSKLGLGADSISYRSGYSVDASGESFAYVRQAFKGIPFLNAVANVAWKGDNVVSFGSSFVKPKTFSPTKPTVAASSVIAKVEAAFDATYNQWPTSLHYLAQADGSAKLVHSIQVQNEAVNSWYEVYVDAHTGDILSVTDFVAEAAYRVLPITKRKITEGLELLTDPQDLTASPKGWHATSSSNTTDTSGNNVVAYKSSTTGTVSQSGSGLVFDYTYNPANAPTATANLAAAKVNAFYIINAVHDLAYRYGFTESAYNFQNDNFSKGGKANDRVKISVQDSSGTNNANFATPADGQSGTCRMYIWTLTTPNRDGSLENDIVVHEMTHGITNRMTGGGTGSCLQTTEAGGMGEGWSDAMAEWTQQKSATISDYVLGDYVTNKAAGIRNYPYSTSTTTNPLKYSSVKSLNEVHNIGEVWANILHNVYAALVAKYGFSTTARTNPSGTEGNIVYLHLFLDALRLQPCNPTMPTARDAWIQADVNRYGGANKCLLWKAFASRGLGTAAKSYVDSSAVPSDC</sequence>
<feature type="active site" evidence="10">
    <location>
        <position position="409"/>
    </location>
</feature>
<dbReference type="SUPFAM" id="SSF55486">
    <property type="entry name" value="Metalloproteases ('zincins'), catalytic domain"/>
    <property type="match status" value="1"/>
</dbReference>
<keyword evidence="7 11" id="KW-0862">Zinc</keyword>
<dbReference type="PANTHER" id="PTHR33478">
    <property type="entry name" value="EXTRACELLULAR METALLOPROTEINASE MEP"/>
    <property type="match status" value="1"/>
</dbReference>
<keyword evidence="3 12" id="KW-0964">Secreted</keyword>
<feature type="binding site" evidence="11">
    <location>
        <position position="437"/>
    </location>
    <ligand>
        <name>Zn(2+)</name>
        <dbReference type="ChEBI" id="CHEBI:29105"/>
        <note>catalytic</note>
    </ligand>
</feature>
<dbReference type="PRINTS" id="PR00999">
    <property type="entry name" value="FUNGALYSIN"/>
</dbReference>
<evidence type="ECO:0000256" key="4">
    <source>
        <dbReference type="ARBA" id="ARBA00022670"/>
    </source>
</evidence>
<dbReference type="OrthoDB" id="3227768at2759"/>
<dbReference type="InterPro" id="IPR001842">
    <property type="entry name" value="Peptidase_M36"/>
</dbReference>
<gene>
    <name evidence="14" type="ORF">D9619_005107</name>
</gene>
<dbReference type="Gene3D" id="3.10.170.10">
    <property type="match status" value="1"/>
</dbReference>
<evidence type="ECO:0000256" key="1">
    <source>
        <dbReference type="ARBA" id="ARBA00004613"/>
    </source>
</evidence>
<dbReference type="EMBL" id="JAACJJ010000014">
    <property type="protein sequence ID" value="KAF5326759.1"/>
    <property type="molecule type" value="Genomic_DNA"/>
</dbReference>
<reference evidence="14 15" key="1">
    <citation type="journal article" date="2020" name="ISME J.">
        <title>Uncovering the hidden diversity of litter-decomposition mechanisms in mushroom-forming fungi.</title>
        <authorList>
            <person name="Floudas D."/>
            <person name="Bentzer J."/>
            <person name="Ahren D."/>
            <person name="Johansson T."/>
            <person name="Persson P."/>
            <person name="Tunlid A."/>
        </authorList>
    </citation>
    <scope>NUCLEOTIDE SEQUENCE [LARGE SCALE GENOMIC DNA]</scope>
    <source>
        <strain evidence="14 15">CBS 101986</strain>
    </source>
</reference>
<evidence type="ECO:0000256" key="12">
    <source>
        <dbReference type="RuleBase" id="RU364017"/>
    </source>
</evidence>
<dbReference type="EC" id="3.4.24.-" evidence="12"/>
<evidence type="ECO:0000256" key="10">
    <source>
        <dbReference type="PIRSR" id="PIRSR601842-1"/>
    </source>
</evidence>
<dbReference type="Proteomes" id="UP000567179">
    <property type="component" value="Unassembled WGS sequence"/>
</dbReference>
<comment type="cofactor">
    <cofactor evidence="11">
        <name>Zn(2+)</name>
        <dbReference type="ChEBI" id="CHEBI:29105"/>
    </cofactor>
    <text evidence="11">Binds 1 zinc ion per subunit.</text>
</comment>
<organism evidence="14 15">
    <name type="scientific">Psilocybe cf. subviscida</name>
    <dbReference type="NCBI Taxonomy" id="2480587"/>
    <lineage>
        <taxon>Eukaryota</taxon>
        <taxon>Fungi</taxon>
        <taxon>Dikarya</taxon>
        <taxon>Basidiomycota</taxon>
        <taxon>Agaricomycotina</taxon>
        <taxon>Agaricomycetes</taxon>
        <taxon>Agaricomycetidae</taxon>
        <taxon>Agaricales</taxon>
        <taxon>Agaricineae</taxon>
        <taxon>Strophariaceae</taxon>
        <taxon>Psilocybe</taxon>
    </lineage>
</organism>
<dbReference type="GO" id="GO:0004222">
    <property type="term" value="F:metalloendopeptidase activity"/>
    <property type="evidence" value="ECO:0007669"/>
    <property type="project" value="InterPro"/>
</dbReference>
<dbReference type="AlphaFoldDB" id="A0A8H5F7P4"/>
<feature type="chain" id="PRO_5034616779" description="Extracellular metalloproteinase" evidence="12">
    <location>
        <begin position="23"/>
        <end position="602"/>
    </location>
</feature>
<evidence type="ECO:0000256" key="3">
    <source>
        <dbReference type="ARBA" id="ARBA00022525"/>
    </source>
</evidence>
<dbReference type="Gene3D" id="1.10.390.10">
    <property type="entry name" value="Neutral Protease Domain 2"/>
    <property type="match status" value="1"/>
</dbReference>
<evidence type="ECO:0000256" key="6">
    <source>
        <dbReference type="ARBA" id="ARBA00022801"/>
    </source>
</evidence>
<feature type="region of interest" description="Disordered" evidence="13">
    <location>
        <begin position="257"/>
        <end position="276"/>
    </location>
</feature>
<evidence type="ECO:0000256" key="11">
    <source>
        <dbReference type="PIRSR" id="PIRSR601842-2"/>
    </source>
</evidence>